<proteinExistence type="predicted"/>
<dbReference type="PROSITE" id="PS50102">
    <property type="entry name" value="RRM"/>
    <property type="match status" value="2"/>
</dbReference>
<feature type="domain" description="RRM" evidence="3">
    <location>
        <begin position="1"/>
        <end position="61"/>
    </location>
</feature>
<dbReference type="PANTHER" id="PTHR10501">
    <property type="entry name" value="U1 SMALL NUCLEAR RIBONUCLEOPROTEIN A/U2 SMALL NUCLEAR RIBONUCLEOPROTEIN B"/>
    <property type="match status" value="1"/>
</dbReference>
<dbReference type="InterPro" id="IPR035979">
    <property type="entry name" value="RBD_domain_sf"/>
</dbReference>
<gene>
    <name evidence="4" type="ORF">CNEB1095_LOCUS700</name>
</gene>
<sequence>MLYMIFSQYGKVIDIIACKGLKLRGQAWVVFQDITTATNALKGKQGFNFFGKPLKIAYSKTTSNIIKRKELLNQSQNKSKRLREDDNDINTSNKRINTSNKILFAGNLPSNITLQSLSSIFQQSVGFVEVRLAPNANDSSKNHAFIEFIDDVSANMALKTLHGLQLSPTDTLQLTISN</sequence>
<dbReference type="CDD" id="cd12247">
    <property type="entry name" value="RRM2_U1A_like"/>
    <property type="match status" value="1"/>
</dbReference>
<dbReference type="SUPFAM" id="SSF54928">
    <property type="entry name" value="RNA-binding domain, RBD"/>
    <property type="match status" value="1"/>
</dbReference>
<dbReference type="SMART" id="SM00360">
    <property type="entry name" value="RRM"/>
    <property type="match status" value="2"/>
</dbReference>
<accession>A0A7S0XBI2</accession>
<reference evidence="4" key="1">
    <citation type="submission" date="2021-01" db="EMBL/GenBank/DDBJ databases">
        <authorList>
            <person name="Corre E."/>
            <person name="Pelletier E."/>
            <person name="Niang G."/>
            <person name="Scheremetjew M."/>
            <person name="Finn R."/>
            <person name="Kale V."/>
            <person name="Holt S."/>
            <person name="Cochrane G."/>
            <person name="Meng A."/>
            <person name="Brown T."/>
            <person name="Cohen L."/>
        </authorList>
    </citation>
    <scope>NUCLEOTIDE SEQUENCE</scope>
    <source>
        <strain evidence="4">UTEXLB2642</strain>
    </source>
</reference>
<protein>
    <recommendedName>
        <fullName evidence="3">RRM domain-containing protein</fullName>
    </recommendedName>
</protein>
<keyword evidence="1 2" id="KW-0694">RNA-binding</keyword>
<dbReference type="Pfam" id="PF00076">
    <property type="entry name" value="RRM_1"/>
    <property type="match status" value="2"/>
</dbReference>
<dbReference type="Gene3D" id="3.30.70.330">
    <property type="match status" value="2"/>
</dbReference>
<organism evidence="4">
    <name type="scientific">Chromulina nebulosa</name>
    <dbReference type="NCBI Taxonomy" id="96789"/>
    <lineage>
        <taxon>Eukaryota</taxon>
        <taxon>Sar</taxon>
        <taxon>Stramenopiles</taxon>
        <taxon>Ochrophyta</taxon>
        <taxon>Chrysophyceae</taxon>
        <taxon>Chromulinales</taxon>
        <taxon>Chromulinaceae</taxon>
        <taxon>Chromulina</taxon>
    </lineage>
</organism>
<name>A0A7S0XBI2_9STRA</name>
<evidence type="ECO:0000256" key="2">
    <source>
        <dbReference type="PROSITE-ProRule" id="PRU00176"/>
    </source>
</evidence>
<dbReference type="InterPro" id="IPR012677">
    <property type="entry name" value="Nucleotide-bd_a/b_plait_sf"/>
</dbReference>
<evidence type="ECO:0000313" key="4">
    <source>
        <dbReference type="EMBL" id="CAD8714142.1"/>
    </source>
</evidence>
<dbReference type="GO" id="GO:0003723">
    <property type="term" value="F:RNA binding"/>
    <property type="evidence" value="ECO:0007669"/>
    <property type="project" value="UniProtKB-UniRule"/>
</dbReference>
<feature type="domain" description="RRM" evidence="3">
    <location>
        <begin position="101"/>
        <end position="178"/>
    </location>
</feature>
<dbReference type="CDD" id="cd12246">
    <property type="entry name" value="RRM1_U1A_like"/>
    <property type="match status" value="1"/>
</dbReference>
<dbReference type="FunFam" id="3.30.70.330:FF:000029">
    <property type="entry name" value="U2 small nuclear ribonucleoprotein B"/>
    <property type="match status" value="1"/>
</dbReference>
<dbReference type="EMBL" id="HBFD01001056">
    <property type="protein sequence ID" value="CAD8714142.1"/>
    <property type="molecule type" value="Transcribed_RNA"/>
</dbReference>
<evidence type="ECO:0000256" key="1">
    <source>
        <dbReference type="ARBA" id="ARBA00022884"/>
    </source>
</evidence>
<evidence type="ECO:0000259" key="3">
    <source>
        <dbReference type="PROSITE" id="PS50102"/>
    </source>
</evidence>
<dbReference type="AlphaFoldDB" id="A0A7S0XBI2"/>
<dbReference type="InterPro" id="IPR000504">
    <property type="entry name" value="RRM_dom"/>
</dbReference>